<dbReference type="PaxDb" id="39947-A0A0P0VYN0"/>
<protein>
    <submittedName>
        <fullName evidence="1">Os03g0365250 protein</fullName>
    </submittedName>
</protein>
<sequence>HLLCRIYPKYNNFPTNIFFPTNHNTLSFTFLTYLHYSSNHNPTPFTSAYFLNNRVQL</sequence>
<reference evidence="1 2" key="2">
    <citation type="journal article" date="2013" name="Plant Cell Physiol.">
        <title>Rice Annotation Project Database (RAP-DB): an integrative and interactive database for rice genomics.</title>
        <authorList>
            <person name="Sakai H."/>
            <person name="Lee S.S."/>
            <person name="Tanaka T."/>
            <person name="Numa H."/>
            <person name="Kim J."/>
            <person name="Kawahara Y."/>
            <person name="Wakimoto H."/>
            <person name="Yang C.C."/>
            <person name="Iwamoto M."/>
            <person name="Abe T."/>
            <person name="Yamada Y."/>
            <person name="Muto A."/>
            <person name="Inokuchi H."/>
            <person name="Ikemura T."/>
            <person name="Matsumoto T."/>
            <person name="Sasaki T."/>
            <person name="Itoh T."/>
        </authorList>
    </citation>
    <scope>NUCLEOTIDE SEQUENCE [LARGE SCALE GENOMIC DNA]</scope>
    <source>
        <strain evidence="2">cv. Nipponbare</strain>
    </source>
</reference>
<dbReference type="EMBL" id="AP014959">
    <property type="protein sequence ID" value="BAS84314.1"/>
    <property type="molecule type" value="Genomic_DNA"/>
</dbReference>
<dbReference type="AlphaFoldDB" id="A0A0P0VYN0"/>
<evidence type="ECO:0000313" key="1">
    <source>
        <dbReference type="EMBL" id="BAS84314.1"/>
    </source>
</evidence>
<dbReference type="Proteomes" id="UP000059680">
    <property type="component" value="Chromosome 3"/>
</dbReference>
<proteinExistence type="predicted"/>
<keyword evidence="2" id="KW-1185">Reference proteome</keyword>
<organism evidence="1 2">
    <name type="scientific">Oryza sativa subsp. japonica</name>
    <name type="common">Rice</name>
    <dbReference type="NCBI Taxonomy" id="39947"/>
    <lineage>
        <taxon>Eukaryota</taxon>
        <taxon>Viridiplantae</taxon>
        <taxon>Streptophyta</taxon>
        <taxon>Embryophyta</taxon>
        <taxon>Tracheophyta</taxon>
        <taxon>Spermatophyta</taxon>
        <taxon>Magnoliopsida</taxon>
        <taxon>Liliopsida</taxon>
        <taxon>Poales</taxon>
        <taxon>Poaceae</taxon>
        <taxon>BOP clade</taxon>
        <taxon>Oryzoideae</taxon>
        <taxon>Oryzeae</taxon>
        <taxon>Oryzinae</taxon>
        <taxon>Oryza</taxon>
        <taxon>Oryza sativa</taxon>
    </lineage>
</organism>
<evidence type="ECO:0000313" key="2">
    <source>
        <dbReference type="Proteomes" id="UP000059680"/>
    </source>
</evidence>
<name>A0A0P0VYN0_ORYSJ</name>
<accession>A0A0P0VYN0</accession>
<feature type="non-terminal residue" evidence="1">
    <location>
        <position position="1"/>
    </location>
</feature>
<reference evidence="2" key="1">
    <citation type="journal article" date="2005" name="Nature">
        <title>The map-based sequence of the rice genome.</title>
        <authorList>
            <consortium name="International rice genome sequencing project (IRGSP)"/>
            <person name="Matsumoto T."/>
            <person name="Wu J."/>
            <person name="Kanamori H."/>
            <person name="Katayose Y."/>
            <person name="Fujisawa M."/>
            <person name="Namiki N."/>
            <person name="Mizuno H."/>
            <person name="Yamamoto K."/>
            <person name="Antonio B.A."/>
            <person name="Baba T."/>
            <person name="Sakata K."/>
            <person name="Nagamura Y."/>
            <person name="Aoki H."/>
            <person name="Arikawa K."/>
            <person name="Arita K."/>
            <person name="Bito T."/>
            <person name="Chiden Y."/>
            <person name="Fujitsuka N."/>
            <person name="Fukunaka R."/>
            <person name="Hamada M."/>
            <person name="Harada C."/>
            <person name="Hayashi A."/>
            <person name="Hijishita S."/>
            <person name="Honda M."/>
            <person name="Hosokawa S."/>
            <person name="Ichikawa Y."/>
            <person name="Idonuma A."/>
            <person name="Iijima M."/>
            <person name="Ikeda M."/>
            <person name="Ikeno M."/>
            <person name="Ito K."/>
            <person name="Ito S."/>
            <person name="Ito T."/>
            <person name="Ito Y."/>
            <person name="Ito Y."/>
            <person name="Iwabuchi A."/>
            <person name="Kamiya K."/>
            <person name="Karasawa W."/>
            <person name="Kurita K."/>
            <person name="Katagiri S."/>
            <person name="Kikuta A."/>
            <person name="Kobayashi H."/>
            <person name="Kobayashi N."/>
            <person name="Machita K."/>
            <person name="Maehara T."/>
            <person name="Masukawa M."/>
            <person name="Mizubayashi T."/>
            <person name="Mukai Y."/>
            <person name="Nagasaki H."/>
            <person name="Nagata Y."/>
            <person name="Naito S."/>
            <person name="Nakashima M."/>
            <person name="Nakama Y."/>
            <person name="Nakamichi Y."/>
            <person name="Nakamura M."/>
            <person name="Meguro A."/>
            <person name="Negishi M."/>
            <person name="Ohta I."/>
            <person name="Ohta T."/>
            <person name="Okamoto M."/>
            <person name="Ono N."/>
            <person name="Saji S."/>
            <person name="Sakaguchi M."/>
            <person name="Sakai K."/>
            <person name="Shibata M."/>
            <person name="Shimokawa T."/>
            <person name="Song J."/>
            <person name="Takazaki Y."/>
            <person name="Terasawa K."/>
            <person name="Tsugane M."/>
            <person name="Tsuji K."/>
            <person name="Ueda S."/>
            <person name="Waki K."/>
            <person name="Yamagata H."/>
            <person name="Yamamoto M."/>
            <person name="Yamamoto S."/>
            <person name="Yamane H."/>
            <person name="Yoshiki S."/>
            <person name="Yoshihara R."/>
            <person name="Yukawa K."/>
            <person name="Zhong H."/>
            <person name="Yano M."/>
            <person name="Yuan Q."/>
            <person name="Ouyang S."/>
            <person name="Liu J."/>
            <person name="Jones K.M."/>
            <person name="Gansberger K."/>
            <person name="Moffat K."/>
            <person name="Hill J."/>
            <person name="Bera J."/>
            <person name="Fadrosh D."/>
            <person name="Jin S."/>
            <person name="Johri S."/>
            <person name="Kim M."/>
            <person name="Overton L."/>
            <person name="Reardon M."/>
            <person name="Tsitrin T."/>
            <person name="Vuong H."/>
            <person name="Weaver B."/>
            <person name="Ciecko A."/>
            <person name="Tallon L."/>
            <person name="Jackson J."/>
            <person name="Pai G."/>
            <person name="Aken S.V."/>
            <person name="Utterback T."/>
            <person name="Reidmuller S."/>
            <person name="Feldblyum T."/>
            <person name="Hsiao J."/>
            <person name="Zismann V."/>
            <person name="Iobst S."/>
            <person name="de Vazeille A.R."/>
            <person name="Buell C.R."/>
            <person name="Ying K."/>
            <person name="Li Y."/>
            <person name="Lu T."/>
            <person name="Huang Y."/>
            <person name="Zhao Q."/>
            <person name="Feng Q."/>
            <person name="Zhang L."/>
            <person name="Zhu J."/>
            <person name="Weng Q."/>
            <person name="Mu J."/>
            <person name="Lu Y."/>
            <person name="Fan D."/>
            <person name="Liu Y."/>
            <person name="Guan J."/>
            <person name="Zhang Y."/>
            <person name="Yu S."/>
            <person name="Liu X."/>
            <person name="Zhang Y."/>
            <person name="Hong G."/>
            <person name="Han B."/>
            <person name="Choisne N."/>
            <person name="Demange N."/>
            <person name="Orjeda G."/>
            <person name="Samain S."/>
            <person name="Cattolico L."/>
            <person name="Pelletier E."/>
            <person name="Couloux A."/>
            <person name="Segurens B."/>
            <person name="Wincker P."/>
            <person name="D'Hont A."/>
            <person name="Scarpelli C."/>
            <person name="Weissenbach J."/>
            <person name="Salanoubat M."/>
            <person name="Quetier F."/>
            <person name="Yu Y."/>
            <person name="Kim H.R."/>
            <person name="Rambo T."/>
            <person name="Currie J."/>
            <person name="Collura K."/>
            <person name="Luo M."/>
            <person name="Yang T."/>
            <person name="Ammiraju J.S.S."/>
            <person name="Engler F."/>
            <person name="Soderlund C."/>
            <person name="Wing R.A."/>
            <person name="Palmer L.E."/>
            <person name="de la Bastide M."/>
            <person name="Spiegel L."/>
            <person name="Nascimento L."/>
            <person name="Zutavern T."/>
            <person name="O'Shaughnessy A."/>
            <person name="Dike S."/>
            <person name="Dedhia N."/>
            <person name="Preston R."/>
            <person name="Balija V."/>
            <person name="McCombie W.R."/>
            <person name="Chow T."/>
            <person name="Chen H."/>
            <person name="Chung M."/>
            <person name="Chen C."/>
            <person name="Shaw J."/>
            <person name="Wu H."/>
            <person name="Hsiao K."/>
            <person name="Chao Y."/>
            <person name="Chu M."/>
            <person name="Cheng C."/>
            <person name="Hour A."/>
            <person name="Lee P."/>
            <person name="Lin S."/>
            <person name="Lin Y."/>
            <person name="Liou J."/>
            <person name="Liu S."/>
            <person name="Hsing Y."/>
            <person name="Raghuvanshi S."/>
            <person name="Mohanty A."/>
            <person name="Bharti A.K."/>
            <person name="Gaur A."/>
            <person name="Gupta V."/>
            <person name="Kumar D."/>
            <person name="Ravi V."/>
            <person name="Vij S."/>
            <person name="Kapur A."/>
            <person name="Khurana P."/>
            <person name="Khurana P."/>
            <person name="Khurana J.P."/>
            <person name="Tyagi A.K."/>
            <person name="Gaikwad K."/>
            <person name="Singh A."/>
            <person name="Dalal V."/>
            <person name="Srivastava S."/>
            <person name="Dixit A."/>
            <person name="Pal A.K."/>
            <person name="Ghazi I.A."/>
            <person name="Yadav M."/>
            <person name="Pandit A."/>
            <person name="Bhargava A."/>
            <person name="Sureshbabu K."/>
            <person name="Batra K."/>
            <person name="Sharma T.R."/>
            <person name="Mohapatra T."/>
            <person name="Singh N.K."/>
            <person name="Messing J."/>
            <person name="Nelson A.B."/>
            <person name="Fuks G."/>
            <person name="Kavchok S."/>
            <person name="Keizer G."/>
            <person name="Linton E."/>
            <person name="Llaca V."/>
            <person name="Song R."/>
            <person name="Tanyolac B."/>
            <person name="Young S."/>
            <person name="Ho-Il K."/>
            <person name="Hahn J.H."/>
            <person name="Sangsakoo G."/>
            <person name="Vanavichit A."/>
            <person name="de Mattos Luiz.A.T."/>
            <person name="Zimmer P.D."/>
            <person name="Malone G."/>
            <person name="Dellagostin O."/>
            <person name="de Oliveira A.C."/>
            <person name="Bevan M."/>
            <person name="Bancroft I."/>
            <person name="Minx P."/>
            <person name="Cordum H."/>
            <person name="Wilson R."/>
            <person name="Cheng Z."/>
            <person name="Jin W."/>
            <person name="Jiang J."/>
            <person name="Leong S.A."/>
            <person name="Iwama H."/>
            <person name="Gojobori T."/>
            <person name="Itoh T."/>
            <person name="Niimura Y."/>
            <person name="Fujii Y."/>
            <person name="Habara T."/>
            <person name="Sakai H."/>
            <person name="Sato Y."/>
            <person name="Wilson G."/>
            <person name="Kumar K."/>
            <person name="McCouch S."/>
            <person name="Juretic N."/>
            <person name="Hoen D."/>
            <person name="Wright S."/>
            <person name="Bruskiewich R."/>
            <person name="Bureau T."/>
            <person name="Miyao A."/>
            <person name="Hirochika H."/>
            <person name="Nishikawa T."/>
            <person name="Kadowaki K."/>
            <person name="Sugiura M."/>
            <person name="Burr B."/>
            <person name="Sasaki T."/>
        </authorList>
    </citation>
    <scope>NUCLEOTIDE SEQUENCE [LARGE SCALE GENOMIC DNA]</scope>
    <source>
        <strain evidence="2">cv. Nipponbare</strain>
    </source>
</reference>
<dbReference type="InParanoid" id="A0A0P0VYN0"/>
<gene>
    <name evidence="1" type="ordered locus">Os03g0365250</name>
    <name evidence="1" type="ORF">OSNPB_030365250</name>
</gene>
<dbReference type="Gramene" id="Os03t0365250-01">
    <property type="protein sequence ID" value="Os03t0365250-01"/>
    <property type="gene ID" value="Os03g0365250"/>
</dbReference>
<reference evidence="1 2" key="3">
    <citation type="journal article" date="2013" name="Rice">
        <title>Improvement of the Oryza sativa Nipponbare reference genome using next generation sequence and optical map data.</title>
        <authorList>
            <person name="Kawahara Y."/>
            <person name="de la Bastide M."/>
            <person name="Hamilton J.P."/>
            <person name="Kanamori H."/>
            <person name="McCombie W.R."/>
            <person name="Ouyang S."/>
            <person name="Schwartz D.C."/>
            <person name="Tanaka T."/>
            <person name="Wu J."/>
            <person name="Zhou S."/>
            <person name="Childs K.L."/>
            <person name="Davidson R.M."/>
            <person name="Lin H."/>
            <person name="Quesada-Ocampo L."/>
            <person name="Vaillancourt B."/>
            <person name="Sakai H."/>
            <person name="Lee S.S."/>
            <person name="Kim J."/>
            <person name="Numa H."/>
            <person name="Itoh T."/>
            <person name="Buell C.R."/>
            <person name="Matsumoto T."/>
        </authorList>
    </citation>
    <scope>NUCLEOTIDE SEQUENCE [LARGE SCALE GENOMIC DNA]</scope>
    <source>
        <strain evidence="2">cv. Nipponbare</strain>
    </source>
</reference>